<reference evidence="1 2" key="1">
    <citation type="submission" date="2015-01" db="EMBL/GenBank/DDBJ databases">
        <title>Genome sequence of Jeotgalibacillus alimentarius.</title>
        <authorList>
            <person name="Goh K.M."/>
            <person name="Chan K.-G."/>
            <person name="Yaakop A.S."/>
            <person name="Ee R."/>
            <person name="Gan H.M."/>
            <person name="Chan C.S."/>
        </authorList>
    </citation>
    <scope>NUCLEOTIDE SEQUENCE [LARGE SCALE GENOMIC DNA]</scope>
    <source>
        <strain evidence="1 2">YKJ-13</strain>
    </source>
</reference>
<accession>A0A0C2WAS3</accession>
<dbReference type="RefSeq" id="WP_041120871.1">
    <property type="nucleotide sequence ID" value="NZ_JXRQ01000005.1"/>
</dbReference>
<gene>
    <name evidence="1" type="ORF">KP77_01660</name>
</gene>
<dbReference type="OrthoDB" id="2427702at2"/>
<dbReference type="PATRIC" id="fig|135826.4.peg.169"/>
<dbReference type="Proteomes" id="UP000031950">
    <property type="component" value="Unassembled WGS sequence"/>
</dbReference>
<evidence type="ECO:0000313" key="1">
    <source>
        <dbReference type="EMBL" id="KIL53671.1"/>
    </source>
</evidence>
<dbReference type="AlphaFoldDB" id="A0A0C2WAS3"/>
<proteinExistence type="predicted"/>
<comment type="caution">
    <text evidence="1">The sequence shown here is derived from an EMBL/GenBank/DDBJ whole genome shotgun (WGS) entry which is preliminary data.</text>
</comment>
<sequence length="263" mass="31008">MIPVQQTEIEIVEKKAKKHKKFLEKIEVNRNPVAINGKHYYQVVYINRREEVKGGAILSPKEEVEAEVREIHYTLTMYNALIVSFYTGGAPRAKVSDSFFARPLRVMEESPSPLLEEGKQKIERLYELHLEHKRVYEETLAKIRSTFVVSEDDLHALMKTAAELDLVYFEILLIMTRDVPVIENWIEQMKKSGGWKQLDRETQKFYEYMVKDKHKTEKHLATKTGLVGDTKEEMIANKLKASWKHNDEMEKGYRKKLRWPKPW</sequence>
<keyword evidence="2" id="KW-1185">Reference proteome</keyword>
<evidence type="ECO:0000313" key="2">
    <source>
        <dbReference type="Proteomes" id="UP000031950"/>
    </source>
</evidence>
<dbReference type="EMBL" id="JXRQ01000005">
    <property type="protein sequence ID" value="KIL53671.1"/>
    <property type="molecule type" value="Genomic_DNA"/>
</dbReference>
<protein>
    <submittedName>
        <fullName evidence="1">Uncharacterized protein</fullName>
    </submittedName>
</protein>
<name>A0A0C2WAS3_9BACL</name>
<dbReference type="STRING" id="135826.KP77_01660"/>
<organism evidence="1 2">
    <name type="scientific">Jeotgalibacillus alimentarius</name>
    <dbReference type="NCBI Taxonomy" id="135826"/>
    <lineage>
        <taxon>Bacteria</taxon>
        <taxon>Bacillati</taxon>
        <taxon>Bacillota</taxon>
        <taxon>Bacilli</taxon>
        <taxon>Bacillales</taxon>
        <taxon>Caryophanaceae</taxon>
        <taxon>Jeotgalibacillus</taxon>
    </lineage>
</organism>